<protein>
    <submittedName>
        <fullName evidence="3">Putative NAD dependent epimerase/dehydratase</fullName>
    </submittedName>
</protein>
<accession>A0A6G1J2G0</accession>
<dbReference type="OrthoDB" id="10262413at2759"/>
<evidence type="ECO:0000256" key="1">
    <source>
        <dbReference type="SAM" id="MobiDB-lite"/>
    </source>
</evidence>
<feature type="domain" description="NAD-dependent epimerase/dehydratase" evidence="2">
    <location>
        <begin position="7"/>
        <end position="227"/>
    </location>
</feature>
<proteinExistence type="predicted"/>
<dbReference type="InterPro" id="IPR001509">
    <property type="entry name" value="Epimerase_deHydtase"/>
</dbReference>
<evidence type="ECO:0000259" key="2">
    <source>
        <dbReference type="Pfam" id="PF01370"/>
    </source>
</evidence>
<name>A0A6G1J2G0_9PLEO</name>
<dbReference type="InterPro" id="IPR036291">
    <property type="entry name" value="NAD(P)-bd_dom_sf"/>
</dbReference>
<dbReference type="GO" id="GO:0005737">
    <property type="term" value="C:cytoplasm"/>
    <property type="evidence" value="ECO:0007669"/>
    <property type="project" value="TreeGrafter"/>
</dbReference>
<dbReference type="Gene3D" id="3.40.50.720">
    <property type="entry name" value="NAD(P)-binding Rossmann-like Domain"/>
    <property type="match status" value="1"/>
</dbReference>
<keyword evidence="4" id="KW-1185">Reference proteome</keyword>
<dbReference type="EMBL" id="MU005580">
    <property type="protein sequence ID" value="KAF2684706.1"/>
    <property type="molecule type" value="Genomic_DNA"/>
</dbReference>
<dbReference type="Pfam" id="PF01370">
    <property type="entry name" value="Epimerase"/>
    <property type="match status" value="1"/>
</dbReference>
<dbReference type="Proteomes" id="UP000799291">
    <property type="component" value="Unassembled WGS sequence"/>
</dbReference>
<reference evidence="3" key="1">
    <citation type="journal article" date="2020" name="Stud. Mycol.">
        <title>101 Dothideomycetes genomes: a test case for predicting lifestyles and emergence of pathogens.</title>
        <authorList>
            <person name="Haridas S."/>
            <person name="Albert R."/>
            <person name="Binder M."/>
            <person name="Bloem J."/>
            <person name="Labutti K."/>
            <person name="Salamov A."/>
            <person name="Andreopoulos B."/>
            <person name="Baker S."/>
            <person name="Barry K."/>
            <person name="Bills G."/>
            <person name="Bluhm B."/>
            <person name="Cannon C."/>
            <person name="Castanera R."/>
            <person name="Culley D."/>
            <person name="Daum C."/>
            <person name="Ezra D."/>
            <person name="Gonzalez J."/>
            <person name="Henrissat B."/>
            <person name="Kuo A."/>
            <person name="Liang C."/>
            <person name="Lipzen A."/>
            <person name="Lutzoni F."/>
            <person name="Magnuson J."/>
            <person name="Mondo S."/>
            <person name="Nolan M."/>
            <person name="Ohm R."/>
            <person name="Pangilinan J."/>
            <person name="Park H.-J."/>
            <person name="Ramirez L."/>
            <person name="Alfaro M."/>
            <person name="Sun H."/>
            <person name="Tritt A."/>
            <person name="Yoshinaga Y."/>
            <person name="Zwiers L.-H."/>
            <person name="Turgeon B."/>
            <person name="Goodwin S."/>
            <person name="Spatafora J."/>
            <person name="Crous P."/>
            <person name="Grigoriev I."/>
        </authorList>
    </citation>
    <scope>NUCLEOTIDE SEQUENCE</scope>
    <source>
        <strain evidence="3">CBS 122367</strain>
    </source>
</reference>
<dbReference type="SUPFAM" id="SSF51735">
    <property type="entry name" value="NAD(P)-binding Rossmann-fold domains"/>
    <property type="match status" value="1"/>
</dbReference>
<organism evidence="3 4">
    <name type="scientific">Lentithecium fluviatile CBS 122367</name>
    <dbReference type="NCBI Taxonomy" id="1168545"/>
    <lineage>
        <taxon>Eukaryota</taxon>
        <taxon>Fungi</taxon>
        <taxon>Dikarya</taxon>
        <taxon>Ascomycota</taxon>
        <taxon>Pezizomycotina</taxon>
        <taxon>Dothideomycetes</taxon>
        <taxon>Pleosporomycetidae</taxon>
        <taxon>Pleosporales</taxon>
        <taxon>Massarineae</taxon>
        <taxon>Lentitheciaceae</taxon>
        <taxon>Lentithecium</taxon>
    </lineage>
</organism>
<dbReference type="PANTHER" id="PTHR48079">
    <property type="entry name" value="PROTEIN YEEZ"/>
    <property type="match status" value="1"/>
</dbReference>
<dbReference type="PANTHER" id="PTHR48079:SF5">
    <property type="entry name" value="DEPENDENT EPIMERASE_DEHYDRATASE, PUTATIVE (AFU_ORTHOLOGUE AFUA_7G00180)-RELATED"/>
    <property type="match status" value="1"/>
</dbReference>
<gene>
    <name evidence="3" type="ORF">K458DRAFT_477443</name>
</gene>
<evidence type="ECO:0000313" key="3">
    <source>
        <dbReference type="EMBL" id="KAF2684706.1"/>
    </source>
</evidence>
<evidence type="ECO:0000313" key="4">
    <source>
        <dbReference type="Proteomes" id="UP000799291"/>
    </source>
</evidence>
<feature type="region of interest" description="Disordered" evidence="1">
    <location>
        <begin position="122"/>
        <end position="142"/>
    </location>
</feature>
<dbReference type="AlphaFoldDB" id="A0A6G1J2G0"/>
<dbReference type="GO" id="GO:0004029">
    <property type="term" value="F:aldehyde dehydrogenase (NAD+) activity"/>
    <property type="evidence" value="ECO:0007669"/>
    <property type="project" value="TreeGrafter"/>
</dbReference>
<sequence length="324" mass="34957">MSPKTLFITGGSGYIGTTVIQTFLAAGYTIRALSRSDDSDTHLRSLGVTPVRGDLKSLNLLTQEASTASVVVNIADSIAREFGKILPKERFRINNAAIAALAVGMKGSGNPLILTSGSLYAKPHPQGEETDEESPGWHEGHPFSNSHELVNLKYKDDRVRVCIMRLAPYVYGRGGSGVRLFMENFAKAGRGMYVDDGSAHITTVHVEDAARLYLLLAETPTAEGIYNATSETHVTHKQLAQAIAAKIGVECDAVPYEGAKAKTGEWFATFLKSDNRAGNGKAKRLGWEVKAEKGILEDIQEGSYGEVAEELRKGMGKEAEERGA</sequence>
<dbReference type="InterPro" id="IPR051783">
    <property type="entry name" value="NAD(P)-dependent_oxidoreduct"/>
</dbReference>